<sequence length="821" mass="87742">MTVRKGRQRYGWSKACWPILLSAAPSPPLSAAAVSPVADNDLGENAGVDGGGGGEWETIRCRMFEVSTLLPAPGGDPAGAVPPPSPGGGSLPDVEDGWRCVVLGSVPPNLLGDEYAPEAAYDVVPGLPSRASDLLLLGAGAAGGWDGTMEIRGASLDSVRYELTPHPEAEFRLIRGEGLFRPARREGHLRAAPSGSVGGANGLGAAGGEEAQAALGALERAGGGGGALKKSGISTVLILRVCDPDSCPPFTAEEASDAVFGTRGDRANLVSQYDLCSSHKLRFTPATGNGIIGGVMDVRLSESVEGKTRTAAENMAADAAVELLHSLSRSPRKSLDRIANHCLFALPPNTAGNWNTEGYYNWYRTVFNKDKILFLSYQMHEVGHNLNLRHSGLGKSIYGDTSGYQGYTYANDDTPRMCFNPAKSWESGWYSDRQQTVDLLSKGGSAGAAIVRLVGVVDYELGKATLDRHIVVVRIPDRHNYVNGGSVDDLLDMDEEVTALYVMFNRAKGFNDQTRDFADAVTVVRAGPPNVESGDGDFNTHVTSYAVGALSFEPSEKKKGRWRARSAASHYFSAIYKEENFDGTTDVGGGHALVIELCEINIVEDESSDIPDVATIVIRLEGVHNLSCTEAVGTNKEVAVRDDAIKDVLSEQIRDGGSGREEKPNKDEEKVSNESNNDGKAKKRGGKKGDNDRNSPNLNRGKKGAQQQPCEDKPRALATLNDRTLSCHDLATHALELLVRARRAGNSALGERRSRRFRRNWCVLGTAAKNCRSLCGPWISACKKGRTKTLEVSASGEKITVVESAAVPEDREAGDNAIRGP</sequence>
<feature type="region of interest" description="Disordered" evidence="1">
    <location>
        <begin position="72"/>
        <end position="93"/>
    </location>
</feature>
<dbReference type="AlphaFoldDB" id="A0A7S4JK83"/>
<evidence type="ECO:0000259" key="2">
    <source>
        <dbReference type="Pfam" id="PF05548"/>
    </source>
</evidence>
<reference evidence="3" key="1">
    <citation type="submission" date="2021-01" db="EMBL/GenBank/DDBJ databases">
        <authorList>
            <person name="Corre E."/>
            <person name="Pelletier E."/>
            <person name="Niang G."/>
            <person name="Scheremetjew M."/>
            <person name="Finn R."/>
            <person name="Kale V."/>
            <person name="Holt S."/>
            <person name="Cochrane G."/>
            <person name="Meng A."/>
            <person name="Brown T."/>
            <person name="Cohen L."/>
        </authorList>
    </citation>
    <scope>NUCLEOTIDE SEQUENCE</scope>
    <source>
        <strain evidence="3">Isolate 1302-5</strain>
    </source>
</reference>
<proteinExistence type="predicted"/>
<organism evidence="3">
    <name type="scientific">Odontella aurita</name>
    <dbReference type="NCBI Taxonomy" id="265563"/>
    <lineage>
        <taxon>Eukaryota</taxon>
        <taxon>Sar</taxon>
        <taxon>Stramenopiles</taxon>
        <taxon>Ochrophyta</taxon>
        <taxon>Bacillariophyta</taxon>
        <taxon>Mediophyceae</taxon>
        <taxon>Biddulphiophycidae</taxon>
        <taxon>Eupodiscales</taxon>
        <taxon>Odontellaceae</taxon>
        <taxon>Odontella</taxon>
    </lineage>
</organism>
<gene>
    <name evidence="3" type="ORF">OAUR00152_LOCUS29021</name>
</gene>
<protein>
    <recommendedName>
        <fullName evidence="2">Peptidase M11 gametolysin domain-containing protein</fullName>
    </recommendedName>
</protein>
<dbReference type="EMBL" id="HBKQ01042062">
    <property type="protein sequence ID" value="CAE2266243.1"/>
    <property type="molecule type" value="Transcribed_RNA"/>
</dbReference>
<evidence type="ECO:0000256" key="1">
    <source>
        <dbReference type="SAM" id="MobiDB-lite"/>
    </source>
</evidence>
<accession>A0A7S4JK83</accession>
<evidence type="ECO:0000313" key="3">
    <source>
        <dbReference type="EMBL" id="CAE2266243.1"/>
    </source>
</evidence>
<dbReference type="SUPFAM" id="SSF55486">
    <property type="entry name" value="Metalloproteases ('zincins'), catalytic domain"/>
    <property type="match status" value="1"/>
</dbReference>
<dbReference type="Pfam" id="PF05548">
    <property type="entry name" value="Peptidase_M11"/>
    <property type="match status" value="1"/>
</dbReference>
<name>A0A7S4JK83_9STRA</name>
<feature type="domain" description="Peptidase M11 gametolysin" evidence="2">
    <location>
        <begin position="237"/>
        <end position="436"/>
    </location>
</feature>
<dbReference type="InterPro" id="IPR008752">
    <property type="entry name" value="Peptidase_M11"/>
</dbReference>
<feature type="compositionally biased region" description="Basic and acidic residues" evidence="1">
    <location>
        <begin position="650"/>
        <end position="680"/>
    </location>
</feature>
<feature type="region of interest" description="Disordered" evidence="1">
    <location>
        <begin position="650"/>
        <end position="711"/>
    </location>
</feature>